<dbReference type="InterPro" id="IPR011993">
    <property type="entry name" value="PH-like_dom_sf"/>
</dbReference>
<dbReference type="SUPFAM" id="SSF56112">
    <property type="entry name" value="Protein kinase-like (PK-like)"/>
    <property type="match status" value="1"/>
</dbReference>
<dbReference type="FunFam" id="1.10.510.10:FF:000008">
    <property type="entry name" value="Non-specific serine/threonine protein kinase"/>
    <property type="match status" value="1"/>
</dbReference>
<dbReference type="SMART" id="SM00220">
    <property type="entry name" value="S_TKc"/>
    <property type="match status" value="1"/>
</dbReference>
<evidence type="ECO:0000259" key="10">
    <source>
        <dbReference type="PROSITE" id="PS51285"/>
    </source>
</evidence>
<evidence type="ECO:0000256" key="6">
    <source>
        <dbReference type="ARBA" id="ARBA00022840"/>
    </source>
</evidence>
<keyword evidence="12" id="KW-1185">Reference proteome</keyword>
<evidence type="ECO:0000256" key="5">
    <source>
        <dbReference type="ARBA" id="ARBA00022777"/>
    </source>
</evidence>
<keyword evidence="2" id="KW-0723">Serine/threonine-protein kinase</keyword>
<accession>A0A061J7L2</accession>
<dbReference type="PROSITE" id="PS50003">
    <property type="entry name" value="PH_DOMAIN"/>
    <property type="match status" value="1"/>
</dbReference>
<organism evidence="11 12">
    <name type="scientific">Trypanosoma rangeli SC58</name>
    <dbReference type="NCBI Taxonomy" id="429131"/>
    <lineage>
        <taxon>Eukaryota</taxon>
        <taxon>Discoba</taxon>
        <taxon>Euglenozoa</taxon>
        <taxon>Kinetoplastea</taxon>
        <taxon>Metakinetoplastina</taxon>
        <taxon>Trypanosomatida</taxon>
        <taxon>Trypanosomatidae</taxon>
        <taxon>Trypanosoma</taxon>
        <taxon>Herpetosoma</taxon>
    </lineage>
</organism>
<evidence type="ECO:0000259" key="8">
    <source>
        <dbReference type="PROSITE" id="PS50003"/>
    </source>
</evidence>
<dbReference type="PROSITE" id="PS51285">
    <property type="entry name" value="AGC_KINASE_CTER"/>
    <property type="match status" value="1"/>
</dbReference>
<comment type="similarity">
    <text evidence="1">Belongs to the protein kinase superfamily. AGC Ser/Thr protein kinase family. RAC subfamily.</text>
</comment>
<dbReference type="GO" id="GO:0005524">
    <property type="term" value="F:ATP binding"/>
    <property type="evidence" value="ECO:0007669"/>
    <property type="project" value="UniProtKB-UniRule"/>
</dbReference>
<sequence>MPAEHSGYLQKVGGRFYKKKQTRYFELRGSILYYWKRCPSTDESPPMGSINLTDTQLIENAKDPRSWAIEGVNLPKTYTLIADSEDQKKEWMEKMSNVRAENQEPLKLAIHSSDEDETVTLYGERNREVSLDDFELDATIGAGSFSNVFVASEKSTGKVYAIKEMRKELIQQQKMVGNIAAERHILQTISHPFIVSLHYAFQTKKCLYLVLDFLPGGELFFHLAKEKVFDEYRAKFYCGEIALAIGYLHSLDIVFRDLKPENIVLDKDGHACLTDFGLAKMNVSSTNNLTFCGTSEYIAPEFLLGQPHGRAVDWWALGILLYEMIEGIPPFFNENSNDMYEEILKGDLKFGTDDDKESGLPVISERAKDLLRRLLDRNPQTRLQDLEEFKKHPFFDDIDWEKLSRREIEPPFRPSSNIFCNFDEDFTSKKPRALCQEEDGGEQANIAGFTFDRKVGTA</sequence>
<reference evidence="11 12" key="1">
    <citation type="submission" date="2013-07" db="EMBL/GenBank/DDBJ databases">
        <authorList>
            <person name="Stoco P.H."/>
            <person name="Wagner G."/>
            <person name="Gerber A."/>
            <person name="Zaha A."/>
            <person name="Thompson C."/>
            <person name="Bartholomeu D.C."/>
            <person name="Luckemeyer D.D."/>
            <person name="Bahia D."/>
            <person name="Loreto E."/>
            <person name="Prestes E.B."/>
            <person name="Lima F.M."/>
            <person name="Rodrigues-Luiz G."/>
            <person name="Vallejo G.A."/>
            <person name="Filho J.F."/>
            <person name="Monteiro K.M."/>
            <person name="Tyler K.M."/>
            <person name="de Almeida L.G."/>
            <person name="Ortiz M.F."/>
            <person name="Siervo M.A."/>
            <person name="de Moraes M.H."/>
            <person name="Cunha O.L."/>
            <person name="Mendonca-Neto R."/>
            <person name="Silva R."/>
            <person name="Teixeira S.M."/>
            <person name="Murta S.M."/>
            <person name="Sincero T.C."/>
            <person name="Mendes T.A."/>
            <person name="Urmenyi T.P."/>
            <person name="Silva V.G."/>
            <person name="da Rocha W.D."/>
            <person name="Andersson B."/>
            <person name="Romanha A.J."/>
            <person name="Steindel M."/>
            <person name="de Vasconcelos A.T."/>
            <person name="Grisard E.C."/>
        </authorList>
    </citation>
    <scope>NUCLEOTIDE SEQUENCE [LARGE SCALE GENOMIC DNA]</scope>
    <source>
        <strain evidence="11 12">SC58</strain>
    </source>
</reference>
<evidence type="ECO:0000256" key="7">
    <source>
        <dbReference type="PROSITE-ProRule" id="PRU10141"/>
    </source>
</evidence>
<dbReference type="InterPro" id="IPR001849">
    <property type="entry name" value="PH_domain"/>
</dbReference>
<evidence type="ECO:0000256" key="2">
    <source>
        <dbReference type="ARBA" id="ARBA00022527"/>
    </source>
</evidence>
<evidence type="ECO:0000313" key="12">
    <source>
        <dbReference type="Proteomes" id="UP000031737"/>
    </source>
</evidence>
<dbReference type="InterPro" id="IPR000961">
    <property type="entry name" value="AGC-kinase_C"/>
</dbReference>
<feature type="domain" description="AGC-kinase C-terminal" evidence="10">
    <location>
        <begin position="396"/>
        <end position="458"/>
    </location>
</feature>
<dbReference type="Gene3D" id="1.10.510.10">
    <property type="entry name" value="Transferase(Phosphotransferase) domain 1"/>
    <property type="match status" value="1"/>
</dbReference>
<dbReference type="SUPFAM" id="SSF50729">
    <property type="entry name" value="PH domain-like"/>
    <property type="match status" value="1"/>
</dbReference>
<dbReference type="SMART" id="SM00133">
    <property type="entry name" value="S_TK_X"/>
    <property type="match status" value="1"/>
</dbReference>
<keyword evidence="5 11" id="KW-0418">Kinase</keyword>
<dbReference type="SMART" id="SM00233">
    <property type="entry name" value="PH"/>
    <property type="match status" value="1"/>
</dbReference>
<dbReference type="CDD" id="cd05123">
    <property type="entry name" value="STKc_AGC"/>
    <property type="match status" value="1"/>
</dbReference>
<keyword evidence="4 7" id="KW-0547">Nucleotide-binding</keyword>
<dbReference type="InterPro" id="IPR011009">
    <property type="entry name" value="Kinase-like_dom_sf"/>
</dbReference>
<dbReference type="FunFam" id="3.30.200.20:FF:000042">
    <property type="entry name" value="Aurora kinase A"/>
    <property type="match status" value="1"/>
</dbReference>
<evidence type="ECO:0000256" key="1">
    <source>
        <dbReference type="ARBA" id="ARBA00006935"/>
    </source>
</evidence>
<name>A0A061J7L2_TRYRA</name>
<evidence type="ECO:0000256" key="3">
    <source>
        <dbReference type="ARBA" id="ARBA00022679"/>
    </source>
</evidence>
<dbReference type="Gene3D" id="2.30.29.30">
    <property type="entry name" value="Pleckstrin-homology domain (PH domain)/Phosphotyrosine-binding domain (PTB)"/>
    <property type="match status" value="1"/>
</dbReference>
<proteinExistence type="inferred from homology"/>
<dbReference type="Pfam" id="PF00169">
    <property type="entry name" value="PH"/>
    <property type="match status" value="1"/>
</dbReference>
<dbReference type="InterPro" id="IPR045270">
    <property type="entry name" value="STKc_AGC"/>
</dbReference>
<dbReference type="Pfam" id="PF00069">
    <property type="entry name" value="Pkinase"/>
    <property type="match status" value="1"/>
</dbReference>
<keyword evidence="6 7" id="KW-0067">ATP-binding</keyword>
<gene>
    <name evidence="11" type="ORF">TRSC58_02995</name>
</gene>
<feature type="domain" description="Protein kinase" evidence="9">
    <location>
        <begin position="134"/>
        <end position="395"/>
    </location>
</feature>
<dbReference type="PANTHER" id="PTHR24351">
    <property type="entry name" value="RIBOSOMAL PROTEIN S6 KINASE"/>
    <property type="match status" value="1"/>
</dbReference>
<dbReference type="EMBL" id="AUPL01002995">
    <property type="protein sequence ID" value="ESL09287.1"/>
    <property type="molecule type" value="Genomic_DNA"/>
</dbReference>
<dbReference type="AlphaFoldDB" id="A0A061J7L2"/>
<feature type="domain" description="PH" evidence="8">
    <location>
        <begin position="2"/>
        <end position="100"/>
    </location>
</feature>
<protein>
    <submittedName>
        <fullName evidence="11">Rac serine-threonine kinase</fullName>
    </submittedName>
</protein>
<dbReference type="Gene3D" id="3.30.200.20">
    <property type="entry name" value="Phosphorylase Kinase, domain 1"/>
    <property type="match status" value="1"/>
</dbReference>
<evidence type="ECO:0000256" key="4">
    <source>
        <dbReference type="ARBA" id="ARBA00022741"/>
    </source>
</evidence>
<evidence type="ECO:0000259" key="9">
    <source>
        <dbReference type="PROSITE" id="PS50011"/>
    </source>
</evidence>
<dbReference type="InterPro" id="IPR017441">
    <property type="entry name" value="Protein_kinase_ATP_BS"/>
</dbReference>
<dbReference type="OrthoDB" id="63267at2759"/>
<dbReference type="VEuPathDB" id="TriTrypDB:TRSC58_02995"/>
<feature type="binding site" evidence="7">
    <location>
        <position position="163"/>
    </location>
    <ligand>
        <name>ATP</name>
        <dbReference type="ChEBI" id="CHEBI:30616"/>
    </ligand>
</feature>
<comment type="caution">
    <text evidence="11">The sequence shown here is derived from an EMBL/GenBank/DDBJ whole genome shotgun (WGS) entry which is preliminary data.</text>
</comment>
<evidence type="ECO:0000313" key="11">
    <source>
        <dbReference type="EMBL" id="ESL09287.1"/>
    </source>
</evidence>
<dbReference type="PROSITE" id="PS50011">
    <property type="entry name" value="PROTEIN_KINASE_DOM"/>
    <property type="match status" value="1"/>
</dbReference>
<dbReference type="PROSITE" id="PS00107">
    <property type="entry name" value="PROTEIN_KINASE_ATP"/>
    <property type="match status" value="1"/>
</dbReference>
<keyword evidence="3" id="KW-0808">Transferase</keyword>
<dbReference type="GO" id="GO:0004674">
    <property type="term" value="F:protein serine/threonine kinase activity"/>
    <property type="evidence" value="ECO:0007669"/>
    <property type="project" value="UniProtKB-KW"/>
</dbReference>
<dbReference type="Proteomes" id="UP000031737">
    <property type="component" value="Unassembled WGS sequence"/>
</dbReference>
<dbReference type="InterPro" id="IPR000719">
    <property type="entry name" value="Prot_kinase_dom"/>
</dbReference>